<evidence type="ECO:0000313" key="3">
    <source>
        <dbReference type="Proteomes" id="UP000280475"/>
    </source>
</evidence>
<dbReference type="Pfam" id="PF20795">
    <property type="entry name" value="DUF6841"/>
    <property type="match status" value="1"/>
</dbReference>
<dbReference type="RefSeq" id="WP_103892363.1">
    <property type="nucleotide sequence ID" value="NZ_CP027768.1"/>
</dbReference>
<feature type="domain" description="DUF6841" evidence="1">
    <location>
        <begin position="9"/>
        <end position="121"/>
    </location>
</feature>
<name>A0A3G5FJ69_TETHA</name>
<sequence length="147" mass="17319">MELTVMQEKIGTFFKKYEQEFNRALKGEVDLETITGFYTEEFIAANPMGVKTGENNDELKEAMTKGYDYYRSIGTKKMVCEDVQVTRLDNRHAIAHTRWRSFYEKEEKLIEIPFESHYLIQFRKENPLVFGWITGDESQLLKENGII</sequence>
<dbReference type="AlphaFoldDB" id="A0A3G5FJ69"/>
<protein>
    <recommendedName>
        <fullName evidence="1">DUF6841 domain-containing protein</fullName>
    </recommendedName>
</protein>
<dbReference type="Gene3D" id="3.10.450.50">
    <property type="match status" value="1"/>
</dbReference>
<accession>A0A3G5FJ69</accession>
<evidence type="ECO:0000259" key="1">
    <source>
        <dbReference type="Pfam" id="PF20795"/>
    </source>
</evidence>
<gene>
    <name evidence="2" type="ORF">C7H83_07970</name>
</gene>
<proteinExistence type="predicted"/>
<dbReference type="Proteomes" id="UP000280475">
    <property type="component" value="Chromosome"/>
</dbReference>
<reference evidence="2 3" key="1">
    <citation type="journal article" date="2012" name="Int. J. Syst. Evol. Microbiol.">
        <title>Characterization of Tetragenococcus strains from sugar thick juice reveals a novel species, Tetragenococcus osmophilus sp. nov., and divides Tetragenococcus halophilus into two subspecies, T. halophilus subsp. halophilus subsp. nov. and T. halophilus subsp. flandriensis subsp. nov.</title>
        <authorList>
            <person name="Juste A."/>
            <person name="Van Trappen S."/>
            <person name="Verreth C."/>
            <person name="Cleenwerck I."/>
            <person name="De Vos P."/>
            <person name="Lievens B."/>
            <person name="Willems K.A."/>
        </authorList>
    </citation>
    <scope>NUCLEOTIDE SEQUENCE [LARGE SCALE GENOMIC DNA]</scope>
    <source>
        <strain evidence="2 3">LMG 26042</strain>
    </source>
</reference>
<dbReference type="InterPro" id="IPR049219">
    <property type="entry name" value="DUF6841"/>
</dbReference>
<organism evidence="2 3">
    <name type="scientific">Tetragenococcus halophilus</name>
    <name type="common">Pediococcus halophilus</name>
    <dbReference type="NCBI Taxonomy" id="51669"/>
    <lineage>
        <taxon>Bacteria</taxon>
        <taxon>Bacillati</taxon>
        <taxon>Bacillota</taxon>
        <taxon>Bacilli</taxon>
        <taxon>Lactobacillales</taxon>
        <taxon>Enterococcaceae</taxon>
        <taxon>Tetragenococcus</taxon>
    </lineage>
</organism>
<dbReference type="EMBL" id="CP027768">
    <property type="protein sequence ID" value="AYW50397.1"/>
    <property type="molecule type" value="Genomic_DNA"/>
</dbReference>
<evidence type="ECO:0000313" key="2">
    <source>
        <dbReference type="EMBL" id="AYW50397.1"/>
    </source>
</evidence>